<dbReference type="RefSeq" id="XP_011773637.1">
    <property type="nucleotide sequence ID" value="XM_011775335.1"/>
</dbReference>
<dbReference type="GeneID" id="23861501"/>
<sequence>MHVKTLSPSKELQKRIITHARTHTQLTRGNRGEETPYRRWLRRGKTRYMKNEGGHKTLRGNTLPTRRCYTRQKGKYVGANCGNERVCIPSAQAVVGEIRFERYHHVWRSSVFN</sequence>
<protein>
    <submittedName>
        <fullName evidence="1">Uncharacterized protein</fullName>
    </submittedName>
</protein>
<dbReference type="AlphaFoldDB" id="C9ZPM2"/>
<dbReference type="EMBL" id="FN554968">
    <property type="protein sequence ID" value="CBH11350.1"/>
    <property type="molecule type" value="Genomic_DNA"/>
</dbReference>
<name>C9ZPM2_TRYB9</name>
<organism evidence="1 2">
    <name type="scientific">Trypanosoma brucei gambiense (strain MHOM/CI/86/DAL972)</name>
    <dbReference type="NCBI Taxonomy" id="679716"/>
    <lineage>
        <taxon>Eukaryota</taxon>
        <taxon>Discoba</taxon>
        <taxon>Euglenozoa</taxon>
        <taxon>Kinetoplastea</taxon>
        <taxon>Metakinetoplastina</taxon>
        <taxon>Trypanosomatida</taxon>
        <taxon>Trypanosomatidae</taxon>
        <taxon>Trypanosoma</taxon>
    </lineage>
</organism>
<evidence type="ECO:0000313" key="1">
    <source>
        <dbReference type="EMBL" id="CBH11350.1"/>
    </source>
</evidence>
<accession>C9ZPM2</accession>
<evidence type="ECO:0000313" key="2">
    <source>
        <dbReference type="Proteomes" id="UP000002316"/>
    </source>
</evidence>
<gene>
    <name evidence="1" type="ORF">TbgDal_V4890</name>
</gene>
<proteinExistence type="predicted"/>
<dbReference type="KEGG" id="tbg:TbgDal_V4890"/>
<dbReference type="Proteomes" id="UP000002316">
    <property type="component" value="Chromosome 5"/>
</dbReference>
<reference evidence="2" key="1">
    <citation type="journal article" date="2010" name="PLoS Negl. Trop. Dis.">
        <title>The genome sequence of Trypanosoma brucei gambiense, causative agent of chronic human african trypanosomiasis.</title>
        <authorList>
            <person name="Jackson A.P."/>
            <person name="Sanders M."/>
            <person name="Berry A."/>
            <person name="McQuillan J."/>
            <person name="Aslett M.A."/>
            <person name="Quail M.A."/>
            <person name="Chukualim B."/>
            <person name="Capewell P."/>
            <person name="MacLeod A."/>
            <person name="Melville S.E."/>
            <person name="Gibson W."/>
            <person name="Barry J.D."/>
            <person name="Berriman M."/>
            <person name="Hertz-Fowler C."/>
        </authorList>
    </citation>
    <scope>NUCLEOTIDE SEQUENCE [LARGE SCALE GENOMIC DNA]</scope>
    <source>
        <strain evidence="2">MHOM/CI/86/DAL972</strain>
    </source>
</reference>